<protein>
    <submittedName>
        <fullName evidence="2">Uncharacterized protein</fullName>
    </submittedName>
</protein>
<feature type="compositionally biased region" description="Polar residues" evidence="1">
    <location>
        <begin position="71"/>
        <end position="87"/>
    </location>
</feature>
<organism evidence="2 3">
    <name type="scientific">Ricinus communis</name>
    <name type="common">Castor bean</name>
    <dbReference type="NCBI Taxonomy" id="3988"/>
    <lineage>
        <taxon>Eukaryota</taxon>
        <taxon>Viridiplantae</taxon>
        <taxon>Streptophyta</taxon>
        <taxon>Embryophyta</taxon>
        <taxon>Tracheophyta</taxon>
        <taxon>Spermatophyta</taxon>
        <taxon>Magnoliopsida</taxon>
        <taxon>eudicotyledons</taxon>
        <taxon>Gunneridae</taxon>
        <taxon>Pentapetalae</taxon>
        <taxon>rosids</taxon>
        <taxon>fabids</taxon>
        <taxon>Malpighiales</taxon>
        <taxon>Euphorbiaceae</taxon>
        <taxon>Acalyphoideae</taxon>
        <taxon>Acalypheae</taxon>
        <taxon>Ricinus</taxon>
    </lineage>
</organism>
<proteinExistence type="predicted"/>
<sequence length="87" mass="9377">MELCGRLGTGGSPCPTCFRPMLLIPLLLHLEAVTRRRLAKPGSNQINTVSQQGQGNGRRGKKKQGQNRNQAPLSNSSPLKPVKSIST</sequence>
<gene>
    <name evidence="2" type="ORF">RCOM_0249990</name>
</gene>
<evidence type="ECO:0000313" key="3">
    <source>
        <dbReference type="Proteomes" id="UP000008311"/>
    </source>
</evidence>
<evidence type="ECO:0000256" key="1">
    <source>
        <dbReference type="SAM" id="MobiDB-lite"/>
    </source>
</evidence>
<dbReference type="InParanoid" id="B9T818"/>
<feature type="region of interest" description="Disordered" evidence="1">
    <location>
        <begin position="39"/>
        <end position="87"/>
    </location>
</feature>
<keyword evidence="3" id="KW-1185">Reference proteome</keyword>
<accession>B9T818</accession>
<reference evidence="3" key="1">
    <citation type="journal article" date="2010" name="Nat. Biotechnol.">
        <title>Draft genome sequence of the oilseed species Ricinus communis.</title>
        <authorList>
            <person name="Chan A.P."/>
            <person name="Crabtree J."/>
            <person name="Zhao Q."/>
            <person name="Lorenzi H."/>
            <person name="Orvis J."/>
            <person name="Puiu D."/>
            <person name="Melake-Berhan A."/>
            <person name="Jones K.M."/>
            <person name="Redman J."/>
            <person name="Chen G."/>
            <person name="Cahoon E.B."/>
            <person name="Gedil M."/>
            <person name="Stanke M."/>
            <person name="Haas B.J."/>
            <person name="Wortman J.R."/>
            <person name="Fraser-Liggett C.M."/>
            <person name="Ravel J."/>
            <person name="Rabinowicz P.D."/>
        </authorList>
    </citation>
    <scope>NUCLEOTIDE SEQUENCE [LARGE SCALE GENOMIC DNA]</scope>
    <source>
        <strain evidence="3">cv. Hale</strain>
    </source>
</reference>
<name>B9T818_RICCO</name>
<dbReference type="AlphaFoldDB" id="B9T818"/>
<dbReference type="Proteomes" id="UP000008311">
    <property type="component" value="Unassembled WGS sequence"/>
</dbReference>
<dbReference type="EMBL" id="EQ974888">
    <property type="protein sequence ID" value="EEF27995.1"/>
    <property type="molecule type" value="Genomic_DNA"/>
</dbReference>
<evidence type="ECO:0000313" key="2">
    <source>
        <dbReference type="EMBL" id="EEF27995.1"/>
    </source>
</evidence>